<dbReference type="Pfam" id="PF03446">
    <property type="entry name" value="NAD_binding_2"/>
    <property type="match status" value="1"/>
</dbReference>
<accession>A0A2J8USD2</accession>
<feature type="domain" description="6-phosphogluconate dehydrogenase NADP-binding" evidence="1">
    <location>
        <begin position="5"/>
        <end position="27"/>
    </location>
</feature>
<proteinExistence type="predicted"/>
<dbReference type="AlphaFoldDB" id="A0A2J8USD2"/>
<comment type="caution">
    <text evidence="2">The sequence shown here is derived from an EMBL/GenBank/DDBJ whole genome shotgun (WGS) entry which is preliminary data.</text>
</comment>
<organism evidence="2">
    <name type="scientific">Pongo abelii</name>
    <name type="common">Sumatran orangutan</name>
    <name type="synonym">Pongo pygmaeus abelii</name>
    <dbReference type="NCBI Taxonomy" id="9601"/>
    <lineage>
        <taxon>Eukaryota</taxon>
        <taxon>Metazoa</taxon>
        <taxon>Chordata</taxon>
        <taxon>Craniata</taxon>
        <taxon>Vertebrata</taxon>
        <taxon>Euteleostomi</taxon>
        <taxon>Mammalia</taxon>
        <taxon>Eutheria</taxon>
        <taxon>Euarchontoglires</taxon>
        <taxon>Primates</taxon>
        <taxon>Haplorrhini</taxon>
        <taxon>Catarrhini</taxon>
        <taxon>Hominidae</taxon>
        <taxon>Pongo</taxon>
    </lineage>
</organism>
<protein>
    <submittedName>
        <fullName evidence="2">PGD isoform 3</fullName>
    </submittedName>
</protein>
<dbReference type="InterPro" id="IPR036291">
    <property type="entry name" value="NAD(P)-bd_dom_sf"/>
</dbReference>
<name>A0A2J8USD2_PONAB</name>
<gene>
    <name evidence="2" type="ORF">CR201_G0025777</name>
</gene>
<reference evidence="2" key="1">
    <citation type="submission" date="2017-12" db="EMBL/GenBank/DDBJ databases">
        <title>High-resolution comparative analysis of great ape genomes.</title>
        <authorList>
            <person name="Pollen A."/>
            <person name="Hastie A."/>
            <person name="Hormozdiari F."/>
            <person name="Dougherty M."/>
            <person name="Liu R."/>
            <person name="Chaisson M."/>
            <person name="Hoppe E."/>
            <person name="Hill C."/>
            <person name="Pang A."/>
            <person name="Hillier L."/>
            <person name="Baker C."/>
            <person name="Armstrong J."/>
            <person name="Shendure J."/>
            <person name="Paten B."/>
            <person name="Wilson R."/>
            <person name="Chao H."/>
            <person name="Schneider V."/>
            <person name="Ventura M."/>
            <person name="Kronenberg Z."/>
            <person name="Murali S."/>
            <person name="Gordon D."/>
            <person name="Cantsilieris S."/>
            <person name="Munson K."/>
            <person name="Nelson B."/>
            <person name="Raja A."/>
            <person name="Underwood J."/>
            <person name="Diekhans M."/>
            <person name="Fiddes I."/>
            <person name="Haussler D."/>
            <person name="Eichler E."/>
        </authorList>
    </citation>
    <scope>NUCLEOTIDE SEQUENCE [LARGE SCALE GENOMIC DNA]</scope>
    <source>
        <strain evidence="2">Susie</strain>
    </source>
</reference>
<dbReference type="SUPFAM" id="SSF51735">
    <property type="entry name" value="NAD(P)-binding Rossmann-fold domains"/>
    <property type="match status" value="1"/>
</dbReference>
<dbReference type="GO" id="GO:0050661">
    <property type="term" value="F:NADP binding"/>
    <property type="evidence" value="ECO:0007669"/>
    <property type="project" value="InterPro"/>
</dbReference>
<dbReference type="InterPro" id="IPR006115">
    <property type="entry name" value="6PGDH_NADP-bd"/>
</dbReference>
<sequence length="63" mass="7105">MAQADIALIGLAVMGQNLILNMNDHGFVDFCPSRSVLLIGLSPKLMISWPMRQREPKWWVPTP</sequence>
<evidence type="ECO:0000313" key="2">
    <source>
        <dbReference type="EMBL" id="PNJ48185.1"/>
    </source>
</evidence>
<evidence type="ECO:0000259" key="1">
    <source>
        <dbReference type="Pfam" id="PF03446"/>
    </source>
</evidence>
<dbReference type="EMBL" id="NDHI03003447">
    <property type="protein sequence ID" value="PNJ48185.1"/>
    <property type="molecule type" value="Genomic_DNA"/>
</dbReference>